<dbReference type="InterPro" id="IPR017104">
    <property type="entry name" value="AP2_complex_asu"/>
</dbReference>
<evidence type="ECO:0000256" key="4">
    <source>
        <dbReference type="ARBA" id="ARBA00022448"/>
    </source>
</evidence>
<feature type="transmembrane region" description="Helical" evidence="13">
    <location>
        <begin position="683"/>
        <end position="703"/>
    </location>
</feature>
<dbReference type="SUPFAM" id="SSF48371">
    <property type="entry name" value="ARM repeat"/>
    <property type="match status" value="1"/>
</dbReference>
<name>A0A673ATI9_9TELE</name>
<evidence type="ECO:0000256" key="8">
    <source>
        <dbReference type="ARBA" id="ARBA00023136"/>
    </source>
</evidence>
<feature type="binding site" evidence="11">
    <location>
        <position position="43"/>
    </location>
    <ligand>
        <name>a 1,2-diacyl-sn-glycero-3-phospho-(1D-myo-inositol-3,4,5-trisphosphate)</name>
        <dbReference type="ChEBI" id="CHEBI:57836"/>
    </ligand>
</feature>
<dbReference type="InterPro" id="IPR011989">
    <property type="entry name" value="ARM-like"/>
</dbReference>
<reference evidence="15" key="1">
    <citation type="submission" date="2019-06" db="EMBL/GenBank/DDBJ databases">
        <authorList>
            <consortium name="Wellcome Sanger Institute Data Sharing"/>
        </authorList>
    </citation>
    <scope>NUCLEOTIDE SEQUENCE [LARGE SCALE GENOMIC DNA]</scope>
</reference>
<evidence type="ECO:0000256" key="5">
    <source>
        <dbReference type="ARBA" id="ARBA00022475"/>
    </source>
</evidence>
<keyword evidence="13" id="KW-0812">Transmembrane</keyword>
<dbReference type="Proteomes" id="UP000472271">
    <property type="component" value="Chromosome 8"/>
</dbReference>
<dbReference type="FunFam" id="2.60.40.1230:FF:000003">
    <property type="entry name" value="AP-2 complex subunit alpha"/>
    <property type="match status" value="1"/>
</dbReference>
<feature type="transmembrane region" description="Helical" evidence="13">
    <location>
        <begin position="715"/>
        <end position="735"/>
    </location>
</feature>
<evidence type="ECO:0000256" key="11">
    <source>
        <dbReference type="PIRSR" id="PIRSR037091-1"/>
    </source>
</evidence>
<feature type="binding site" evidence="11">
    <location>
        <begin position="57"/>
        <end position="61"/>
    </location>
    <ligand>
        <name>a 1,2-diacyl-sn-glycero-3-phospho-(1D-myo-inositol-3,4,5-trisphosphate)</name>
        <dbReference type="ChEBI" id="CHEBI:57836"/>
    </ligand>
</feature>
<evidence type="ECO:0000313" key="16">
    <source>
        <dbReference type="Proteomes" id="UP000472271"/>
    </source>
</evidence>
<feature type="binding site" evidence="11">
    <location>
        <begin position="11"/>
        <end position="12"/>
    </location>
    <ligand>
        <name>a 1,2-diacyl-sn-glycero-3-phospho-(1D-myo-inositol-3,4,5-trisphosphate)</name>
        <dbReference type="ChEBI" id="CHEBI:57836"/>
    </ligand>
</feature>
<accession>A0A673ATI9</accession>
<dbReference type="GO" id="GO:0006886">
    <property type="term" value="P:intracellular protein transport"/>
    <property type="evidence" value="ECO:0007669"/>
    <property type="project" value="UniProtKB-UniRule"/>
</dbReference>
<dbReference type="Pfam" id="PF01602">
    <property type="entry name" value="Adaptin_N"/>
    <property type="match status" value="1"/>
</dbReference>
<proteinExistence type="inferred from homology"/>
<evidence type="ECO:0000256" key="13">
    <source>
        <dbReference type="SAM" id="Phobius"/>
    </source>
</evidence>
<dbReference type="PIRSF" id="PIRSF037091">
    <property type="entry name" value="AP2_complex_alpha"/>
    <property type="match status" value="1"/>
</dbReference>
<dbReference type="AlphaFoldDB" id="A0A673ATI9"/>
<evidence type="ECO:0000256" key="1">
    <source>
        <dbReference type="ARBA" id="ARBA00004236"/>
    </source>
</evidence>
<dbReference type="Gene3D" id="1.25.10.10">
    <property type="entry name" value="Leucine-rich Repeat Variant"/>
    <property type="match status" value="1"/>
</dbReference>
<keyword evidence="4 10" id="KW-0813">Transport</keyword>
<keyword evidence="16" id="KW-1185">Reference proteome</keyword>
<dbReference type="FunFam" id="1.25.10.10:FF:000020">
    <property type="entry name" value="AP-2 complex subunit alpha"/>
    <property type="match status" value="1"/>
</dbReference>
<evidence type="ECO:0000256" key="12">
    <source>
        <dbReference type="SAM" id="MobiDB-lite"/>
    </source>
</evidence>
<keyword evidence="8 10" id="KW-0472">Membrane</keyword>
<dbReference type="InterPro" id="IPR012295">
    <property type="entry name" value="TBP_dom_sf"/>
</dbReference>
<keyword evidence="9 10" id="KW-0168">Coated pit</keyword>
<dbReference type="SUPFAM" id="SSF49348">
    <property type="entry name" value="Clathrin adaptor appendage domain"/>
    <property type="match status" value="1"/>
</dbReference>
<feature type="binding site" evidence="11">
    <location>
        <position position="53"/>
    </location>
    <ligand>
        <name>a 1,2-diacyl-sn-glycero-3-phospho-(1D-myo-inositol-3,4,5-trisphosphate)</name>
        <dbReference type="ChEBI" id="CHEBI:57836"/>
    </ligand>
</feature>
<dbReference type="Gene3D" id="2.60.40.1230">
    <property type="match status" value="1"/>
</dbReference>
<dbReference type="SMART" id="SM00809">
    <property type="entry name" value="Alpha_adaptinC2"/>
    <property type="match status" value="1"/>
</dbReference>
<reference evidence="15" key="3">
    <citation type="submission" date="2025-09" db="UniProtKB">
        <authorList>
            <consortium name="Ensembl"/>
        </authorList>
    </citation>
    <scope>IDENTIFICATION</scope>
</reference>
<dbReference type="GO" id="GO:0030122">
    <property type="term" value="C:AP-2 adaptor complex"/>
    <property type="evidence" value="ECO:0007669"/>
    <property type="project" value="InterPro"/>
</dbReference>
<evidence type="ECO:0000256" key="6">
    <source>
        <dbReference type="ARBA" id="ARBA00022583"/>
    </source>
</evidence>
<dbReference type="InterPro" id="IPR050840">
    <property type="entry name" value="Adaptor_Complx_Large_Subunit"/>
</dbReference>
<dbReference type="InterPro" id="IPR016024">
    <property type="entry name" value="ARM-type_fold"/>
</dbReference>
<keyword evidence="5" id="KW-1003">Cell membrane</keyword>
<dbReference type="Gene3D" id="3.30.310.10">
    <property type="entry name" value="TATA-Binding Protein"/>
    <property type="match status" value="1"/>
</dbReference>
<dbReference type="Pfam" id="PF02883">
    <property type="entry name" value="Alpha_adaptinC2"/>
    <property type="match status" value="1"/>
</dbReference>
<keyword evidence="6 10" id="KW-0254">Endocytosis</keyword>
<comment type="similarity">
    <text evidence="3 10">Belongs to the adaptor complexes large subunit family.</text>
</comment>
<dbReference type="Ensembl" id="ENSSORT00005033812.1">
    <property type="protein sequence ID" value="ENSSORP00005032911.1"/>
    <property type="gene ID" value="ENSSORG00005015288.1"/>
</dbReference>
<dbReference type="PANTHER" id="PTHR22780">
    <property type="entry name" value="ADAPTIN, ALPHA/GAMMA/EPSILON"/>
    <property type="match status" value="1"/>
</dbReference>
<feature type="domain" description="Clathrin adaptor alpha/beta/gamma-adaptin appendage Ig-like subdomain" evidence="14">
    <location>
        <begin position="772"/>
        <end position="888"/>
    </location>
</feature>
<keyword evidence="13" id="KW-1133">Transmembrane helix</keyword>
<dbReference type="InterPro" id="IPR013041">
    <property type="entry name" value="Clathrin_app_Ig-like_sf"/>
</dbReference>
<sequence>MPAVSKGDGMRGLAVFISDIRNCKSKEAEIKRINKELANIRSKFKGDKALDGYSKKKYVCKLLFIFLLGHDIDFGHMEAVNLLSSNKYTEKQIGYLFISVLVNSNSELIRLINNAIKNDLSSRNPTFMCLALHCIANVGSREMAEAFASEIPRILVAGDTMDSVKQSAALCLLRLYKTSPDLVLMGEWTSRVVHLLNDQHMGVVTAAISLITCLSMKNPDEFKTCVSLAVSRLSRIVSSASTDLQDYTYYFVPAPWLSCKLLRLLQCYPPPEDGAVKGRLVECLETILNKAQEPPKSKKVQHSNAKNAILFEAISLIIHYDSEPNLLVRACNQLGQFLQHRETNLRYLALESMCTLASSEFSHEAVKTHIETVINALKTERDVSVRQRAADLLYAMCDRSNAKQIVAEMLSYLETADYSIREEMVLKVAILAEKYAVDYSWYVDTILNLIRIAGDYVSEEVWYRVIQIVINRDDVQGYAAKTVFEALQAPACHENMVKVGGYILGEFGNLIAGDPRSSPLVQFNLLHSKFHLCSVPTRALLLSAYIKFINLFPETKATIQEVLRCDSQIRNSDVELQQRAVEYLKLSSIASTDVLATVLEEMPPFPERESSILAKLKKKKGPGAVSVTELEDSKREGGELNGGGDRGSDTASTPSPSADLLGIRSAAPIGAAPASAGSLLVDVFSEAGSAFSPFLSLFLLISFHTMAKSLPPCPCIVCVWMAFPSFFFFFSFFVFTSMVPFPICSHPLSCGLSAPPSEDPAPPLSEADELLNKFVCKNNGVLFENQLLQIGIKSEYRQNLGRMYLFFGNKTSVQFASFTTTVSCPGELQSHILLLNVQTKPVEPLVEGGAQIQQVLNIECLTDFSEAPLLNIKFRYGGALQNLTLKLPVTINKFFQPTEMASHDFFQRWKQLSQPQQEAQKIFKANHSMDTEVLKAKLLGLGTALLDNVDPNPENYVCAGVIQTKSQQVGCLLRLEPNAQAQMYRLTLRCSKDSVSKRLCELLAEQF</sequence>
<comment type="subcellular location">
    <subcellularLocation>
        <location evidence="1">Cell membrane</location>
    </subcellularLocation>
    <subcellularLocation>
        <location evidence="2">Membrane</location>
        <location evidence="2">Coated pit</location>
        <topology evidence="2">Peripheral membrane protein</topology>
        <orientation evidence="2">Cytoplasmic side</orientation>
    </subcellularLocation>
</comment>
<evidence type="ECO:0000256" key="7">
    <source>
        <dbReference type="ARBA" id="ARBA00022927"/>
    </source>
</evidence>
<dbReference type="FunFam" id="3.30.310.10:FF:000004">
    <property type="entry name" value="AP-2 complex subunit alpha"/>
    <property type="match status" value="1"/>
</dbReference>
<dbReference type="GO" id="GO:0072583">
    <property type="term" value="P:clathrin-dependent endocytosis"/>
    <property type="evidence" value="ECO:0007669"/>
    <property type="project" value="InterPro"/>
</dbReference>
<dbReference type="InParanoid" id="A0A673ATI9"/>
<evidence type="ECO:0000256" key="3">
    <source>
        <dbReference type="ARBA" id="ARBA00006613"/>
    </source>
</evidence>
<dbReference type="InterPro" id="IPR009028">
    <property type="entry name" value="Coatomer/calthrin_app_sub_C"/>
</dbReference>
<evidence type="ECO:0000256" key="2">
    <source>
        <dbReference type="ARBA" id="ARBA00004277"/>
    </source>
</evidence>
<evidence type="ECO:0000259" key="14">
    <source>
        <dbReference type="SMART" id="SM00809"/>
    </source>
</evidence>
<dbReference type="InterPro" id="IPR002553">
    <property type="entry name" value="Clathrin/coatomer_adapt-like_N"/>
</dbReference>
<comment type="function">
    <text evidence="10">Component of the adaptor protein complex 2 (AP-2). Adaptor protein complexes function in protein transport via transport vesicles in different membrane traffic pathways. Adaptor protein complexes are vesicle coat components and appear to be involved in cargo selection and vesicle formation. AP-2 is involved in clathrin-dependent endocytosis in which cargo proteins are incorporated into vesicles surrounded by clathrin (clathrin-coated vesicles, CCVs) which are destined for fusion with the early endosome. The clathrin lattice serves as a mechanical scaffold but is itself unable to bind directly to membrane components. Clathrin-associated adaptor protein (AP) complexes which can bind directly to both the clathrin lattice and to the lipid and protein components of membranes are considered to be the major clathrin adaptors contributing the CCV formation. AP-2 also serves as a cargo receptor to selectively sort the membrane proteins involved in receptor-mediated endocytosis. AP-2 seems to play a role in the recycling of synaptic vesicle membranes from the presynaptic surface. AP-2 recognizes Y-X-X-[FILMV] (Y-X-X-Phi) and [ED]-X-X-X-L-[LI] endocytosis signal motifs within the cytosolic tails of transmembrane cargo molecules. AP-2 may also play a role in maintaining normal post-endocytic trafficking through the ARF6-regulated, non-clathrin pathway. The AP-2 alpha subunit binds polyphosphoinositide-containing lipids, positioning AP-2 on the membrane. The AP-2 alpha subunit acts via its C-terminal appendage domain as a scaffolding platform for endocytic accessory proteins. The AP-2 alpha and AP-2 sigma subunits are thought to contribute to the recognition of the [ED]-X-X-X-L-[LI] motif.</text>
</comment>
<keyword evidence="7 10" id="KW-0653">Protein transport</keyword>
<feature type="region of interest" description="Disordered" evidence="12">
    <location>
        <begin position="624"/>
        <end position="656"/>
    </location>
</feature>
<dbReference type="SUPFAM" id="SSF55711">
    <property type="entry name" value="Subdomain of clathrin and coatomer appendage domain"/>
    <property type="match status" value="1"/>
</dbReference>
<evidence type="ECO:0000256" key="9">
    <source>
        <dbReference type="ARBA" id="ARBA00023176"/>
    </source>
</evidence>
<evidence type="ECO:0000256" key="10">
    <source>
        <dbReference type="PIRNR" id="PIRNR037091"/>
    </source>
</evidence>
<comment type="subunit">
    <text evidence="10">Adaptor protein complex 2 (AP-2) is a heterotetramer composed of two large adaptins (alpha-type subunit AP2A1 or AP2A2 and beta-type subunit AP2B1), a medium adaptin (mu-type subunit AP2M1) and a small adaptin (sigma-type subunit AP2S1).</text>
</comment>
<protein>
    <recommendedName>
        <fullName evidence="10">AP-2 complex subunit alpha</fullName>
    </recommendedName>
</protein>
<dbReference type="InterPro" id="IPR003164">
    <property type="entry name" value="Clathrin_a-adaptin_app_sub_C"/>
</dbReference>
<dbReference type="InterPro" id="IPR008152">
    <property type="entry name" value="Clathrin_a/b/g-adaptin_app_Ig"/>
</dbReference>
<organism evidence="15 16">
    <name type="scientific">Sphaeramia orbicularis</name>
    <name type="common">orbiculate cardinalfish</name>
    <dbReference type="NCBI Taxonomy" id="375764"/>
    <lineage>
        <taxon>Eukaryota</taxon>
        <taxon>Metazoa</taxon>
        <taxon>Chordata</taxon>
        <taxon>Craniata</taxon>
        <taxon>Vertebrata</taxon>
        <taxon>Euteleostomi</taxon>
        <taxon>Actinopterygii</taxon>
        <taxon>Neopterygii</taxon>
        <taxon>Teleostei</taxon>
        <taxon>Neoteleostei</taxon>
        <taxon>Acanthomorphata</taxon>
        <taxon>Gobiaria</taxon>
        <taxon>Kurtiformes</taxon>
        <taxon>Apogonoidei</taxon>
        <taxon>Apogonidae</taxon>
        <taxon>Apogoninae</taxon>
        <taxon>Sphaeramia</taxon>
    </lineage>
</organism>
<dbReference type="GO" id="GO:0035615">
    <property type="term" value="F:clathrin adaptor activity"/>
    <property type="evidence" value="ECO:0007669"/>
    <property type="project" value="InterPro"/>
</dbReference>
<reference evidence="15" key="2">
    <citation type="submission" date="2025-08" db="UniProtKB">
        <authorList>
            <consortium name="Ensembl"/>
        </authorList>
    </citation>
    <scope>IDENTIFICATION</scope>
</reference>
<dbReference type="Pfam" id="PF02296">
    <property type="entry name" value="Alpha_adaptin_C"/>
    <property type="match status" value="1"/>
</dbReference>
<evidence type="ECO:0000313" key="15">
    <source>
        <dbReference type="Ensembl" id="ENSSORP00005032911.1"/>
    </source>
</evidence>
<gene>
    <name evidence="15" type="primary">ap2a1</name>
</gene>